<proteinExistence type="predicted"/>
<dbReference type="CDD" id="cd06588">
    <property type="entry name" value="PhnB_like"/>
    <property type="match status" value="1"/>
</dbReference>
<organism evidence="2 3">
    <name type="scientific">Gordoniibacillus kamchatkensis</name>
    <dbReference type="NCBI Taxonomy" id="1590651"/>
    <lineage>
        <taxon>Bacteria</taxon>
        <taxon>Bacillati</taxon>
        <taxon>Bacillota</taxon>
        <taxon>Bacilli</taxon>
        <taxon>Bacillales</taxon>
        <taxon>Paenibacillaceae</taxon>
        <taxon>Gordoniibacillus</taxon>
    </lineage>
</organism>
<dbReference type="Pfam" id="PF06983">
    <property type="entry name" value="3-dmu-9_3-mt"/>
    <property type="match status" value="1"/>
</dbReference>
<evidence type="ECO:0000313" key="2">
    <source>
        <dbReference type="EMBL" id="KIL41200.1"/>
    </source>
</evidence>
<dbReference type="Proteomes" id="UP000031967">
    <property type="component" value="Unassembled WGS sequence"/>
</dbReference>
<sequence length="135" mass="14792">MARLIPYIYGENVREQGEFYAKALNGEIANVLTFGQGPGADPSIADRVMHLVLKAGDLTLFMADSVKGAPVRGSGLDLTLEYKTEAEARRVFEALSDGGSVLMPFERMFWGTMFGRLSDRFGVRWQVVTEPDAAG</sequence>
<accession>A0ABR5AL06</accession>
<dbReference type="EMBL" id="JXAK01000012">
    <property type="protein sequence ID" value="KIL41200.1"/>
    <property type="molecule type" value="Genomic_DNA"/>
</dbReference>
<gene>
    <name evidence="2" type="ORF">SD70_09290</name>
</gene>
<protein>
    <submittedName>
        <fullName evidence="2">Glyoxalase</fullName>
    </submittedName>
</protein>
<dbReference type="RefSeq" id="WP_041047291.1">
    <property type="nucleotide sequence ID" value="NZ_JXAK01000012.1"/>
</dbReference>
<dbReference type="SUPFAM" id="SSF54593">
    <property type="entry name" value="Glyoxalase/Bleomycin resistance protein/Dihydroxybiphenyl dioxygenase"/>
    <property type="match status" value="1"/>
</dbReference>
<dbReference type="InterPro" id="IPR029068">
    <property type="entry name" value="Glyas_Bleomycin-R_OHBP_Dase"/>
</dbReference>
<reference evidence="2 3" key="1">
    <citation type="submission" date="2014-12" db="EMBL/GenBank/DDBJ databases">
        <title>Draft genome sequence of Paenibacillus kamchatkensis strain B-2647.</title>
        <authorList>
            <person name="Karlyshev A.V."/>
            <person name="Kudryashova E.B."/>
        </authorList>
    </citation>
    <scope>NUCLEOTIDE SEQUENCE [LARGE SCALE GENOMIC DNA]</scope>
    <source>
        <strain evidence="2 3">VKM B-2647</strain>
    </source>
</reference>
<evidence type="ECO:0000259" key="1">
    <source>
        <dbReference type="Pfam" id="PF06983"/>
    </source>
</evidence>
<feature type="domain" description="PhnB-like" evidence="1">
    <location>
        <begin position="8"/>
        <end position="128"/>
    </location>
</feature>
<keyword evidence="3" id="KW-1185">Reference proteome</keyword>
<dbReference type="PANTHER" id="PTHR33990">
    <property type="entry name" value="PROTEIN YJDN-RELATED"/>
    <property type="match status" value="1"/>
</dbReference>
<dbReference type="Gene3D" id="3.10.180.10">
    <property type="entry name" value="2,3-Dihydroxybiphenyl 1,2-Dioxygenase, domain 1"/>
    <property type="match status" value="1"/>
</dbReference>
<dbReference type="PANTHER" id="PTHR33990:SF1">
    <property type="entry name" value="PROTEIN YJDN"/>
    <property type="match status" value="1"/>
</dbReference>
<name>A0ABR5AL06_9BACL</name>
<dbReference type="InterPro" id="IPR028973">
    <property type="entry name" value="PhnB-like"/>
</dbReference>
<evidence type="ECO:0000313" key="3">
    <source>
        <dbReference type="Proteomes" id="UP000031967"/>
    </source>
</evidence>
<comment type="caution">
    <text evidence="2">The sequence shown here is derived from an EMBL/GenBank/DDBJ whole genome shotgun (WGS) entry which is preliminary data.</text>
</comment>